<proteinExistence type="predicted"/>
<dbReference type="AlphaFoldDB" id="W6SCH8"/>
<evidence type="ECO:0000313" key="2">
    <source>
        <dbReference type="Proteomes" id="UP000019426"/>
    </source>
</evidence>
<reference evidence="1 2" key="1">
    <citation type="submission" date="2013-11" db="EMBL/GenBank/DDBJ databases">
        <title>Complete genome sequence of Clostridum sp. M2/40.</title>
        <authorList>
            <person name="Wibberg D."/>
            <person name="Puehler A."/>
            <person name="Schlueter A."/>
        </authorList>
    </citation>
    <scope>NUCLEOTIDE SEQUENCE [LARGE SCALE GENOMIC DNA]</scope>
    <source>
        <strain evidence="2">M2/40</strain>
    </source>
</reference>
<gene>
    <name evidence="1" type="ORF">CM240_0151</name>
</gene>
<dbReference type="STRING" id="1216932.CM240_0151"/>
<dbReference type="InterPro" id="IPR019700">
    <property type="entry name" value="Sigma-G_inhibitor_Gin"/>
</dbReference>
<name>W6SCH8_9CLOT</name>
<accession>W6SCH8</accession>
<dbReference type="OrthoDB" id="1753657at2"/>
<dbReference type="Pfam" id="PF10764">
    <property type="entry name" value="Gin"/>
    <property type="match status" value="1"/>
</dbReference>
<keyword evidence="2" id="KW-1185">Reference proteome</keyword>
<dbReference type="KEGG" id="clt:CM240_0151"/>
<evidence type="ECO:0000313" key="1">
    <source>
        <dbReference type="EMBL" id="CDM67325.1"/>
    </source>
</evidence>
<dbReference type="Proteomes" id="UP000019426">
    <property type="component" value="Chromosome M2/40_rep1"/>
</dbReference>
<dbReference type="HOGENOM" id="CLU_187385_0_0_9"/>
<dbReference type="RefSeq" id="WP_044035798.1">
    <property type="nucleotide sequence ID" value="NZ_HG917868.1"/>
</dbReference>
<dbReference type="EMBL" id="HG917868">
    <property type="protein sequence ID" value="CDM67325.1"/>
    <property type="molecule type" value="Genomic_DNA"/>
</dbReference>
<sequence>MNRSYCVICNKECKEGTKINNDIICDKCLEKLAHVSLDTCIYEYYKNKIKKVYKQGERNID</sequence>
<evidence type="ECO:0008006" key="3">
    <source>
        <dbReference type="Google" id="ProtNLM"/>
    </source>
</evidence>
<protein>
    <recommendedName>
        <fullName evidence="3">Inhibitor of sigma-G Gin</fullName>
    </recommendedName>
</protein>
<organism evidence="1 2">
    <name type="scientific">Clostridium bornimense</name>
    <dbReference type="NCBI Taxonomy" id="1216932"/>
    <lineage>
        <taxon>Bacteria</taxon>
        <taxon>Bacillati</taxon>
        <taxon>Bacillota</taxon>
        <taxon>Clostridia</taxon>
        <taxon>Eubacteriales</taxon>
        <taxon>Clostridiaceae</taxon>
        <taxon>Clostridium</taxon>
    </lineage>
</organism>